<dbReference type="Pfam" id="PF05769">
    <property type="entry name" value="SIKE"/>
    <property type="match status" value="1"/>
</dbReference>
<keyword evidence="5" id="KW-1185">Reference proteome</keyword>
<evidence type="ECO:0000313" key="5">
    <source>
        <dbReference type="Proteomes" id="UP000095287"/>
    </source>
</evidence>
<dbReference type="WBParaSite" id="L893_g2166.t1">
    <property type="protein sequence ID" value="L893_g2166.t1"/>
    <property type="gene ID" value="L893_g2166"/>
</dbReference>
<name>A0A1I7Z0Q2_9BILA</name>
<dbReference type="AlphaFoldDB" id="A0A1I7Z0Q2"/>
<evidence type="ECO:0000256" key="1">
    <source>
        <dbReference type="ARBA" id="ARBA00005537"/>
    </source>
</evidence>
<keyword evidence="2 3" id="KW-0175">Coiled coil</keyword>
<comment type="similarity">
    <text evidence="1">Belongs to the SIKE family.</text>
</comment>
<feature type="coiled-coil region" evidence="3">
    <location>
        <begin position="116"/>
        <end position="150"/>
    </location>
</feature>
<dbReference type="PANTHER" id="PTHR12186:SF2">
    <property type="entry name" value="FGFR1 ONCOGENE PARTNER 2 HOMOLOG"/>
    <property type="match status" value="1"/>
</dbReference>
<dbReference type="InterPro" id="IPR008555">
    <property type="entry name" value="SIKE"/>
</dbReference>
<protein>
    <submittedName>
        <fullName evidence="6">FGFR1 oncogene partner 2 homolog</fullName>
    </submittedName>
</protein>
<dbReference type="PANTHER" id="PTHR12186">
    <property type="entry name" value="SIKE FAMILY MEMBER"/>
    <property type="match status" value="1"/>
</dbReference>
<accession>A0A1I7Z0Q2</accession>
<feature type="compositionally biased region" description="Polar residues" evidence="4">
    <location>
        <begin position="240"/>
        <end position="257"/>
    </location>
</feature>
<organism evidence="5 6">
    <name type="scientific">Steinernema glaseri</name>
    <dbReference type="NCBI Taxonomy" id="37863"/>
    <lineage>
        <taxon>Eukaryota</taxon>
        <taxon>Metazoa</taxon>
        <taxon>Ecdysozoa</taxon>
        <taxon>Nematoda</taxon>
        <taxon>Chromadorea</taxon>
        <taxon>Rhabditida</taxon>
        <taxon>Tylenchina</taxon>
        <taxon>Panagrolaimomorpha</taxon>
        <taxon>Strongyloidoidea</taxon>
        <taxon>Steinernematidae</taxon>
        <taxon>Steinernema</taxon>
    </lineage>
</organism>
<proteinExistence type="inferred from homology"/>
<evidence type="ECO:0000256" key="2">
    <source>
        <dbReference type="ARBA" id="ARBA00023054"/>
    </source>
</evidence>
<evidence type="ECO:0000256" key="4">
    <source>
        <dbReference type="SAM" id="MobiDB-lite"/>
    </source>
</evidence>
<sequence length="327" mass="37527">MYPPCIDSMRLCRERFVPTRRRREYDRTVGDRSVLSWYRDSLKLVLVRAMSAHDQNEIITHMLADLRHLVVGLTSKERTADENLMHGQSVQERIEIMKEYQEKVNDMNGSWRMQSRRSLLNGLQRENRQILALQEENRQLLMTVKEYQDTLNLIMSKHRAVVSSFKNEVHLPSVLERFADKNGTVNGEKLAKFFHALNQCMTHGEMQSQRDQETIKQLRTENVLLRELLNIAEHNSDGVRSQFRSRMCESGTSSSGEPCTAREQSSSSDSSKHSGPEVCRTNGQEVPKCNGTSEEPEEELSLQRCRSRDSCSSEDTVIFDGVSVSGV</sequence>
<feature type="region of interest" description="Disordered" evidence="4">
    <location>
        <begin position="240"/>
        <end position="312"/>
    </location>
</feature>
<evidence type="ECO:0000313" key="6">
    <source>
        <dbReference type="WBParaSite" id="L893_g2166.t1"/>
    </source>
</evidence>
<evidence type="ECO:0000256" key="3">
    <source>
        <dbReference type="SAM" id="Coils"/>
    </source>
</evidence>
<dbReference type="Proteomes" id="UP000095287">
    <property type="component" value="Unplaced"/>
</dbReference>
<reference evidence="6" key="1">
    <citation type="submission" date="2016-11" db="UniProtKB">
        <authorList>
            <consortium name="WormBaseParasite"/>
        </authorList>
    </citation>
    <scope>IDENTIFICATION</scope>
</reference>